<keyword evidence="6" id="KW-0347">Helicase</keyword>
<dbReference type="Gene3D" id="3.40.960.10">
    <property type="entry name" value="VSR Endonuclease"/>
    <property type="match status" value="1"/>
</dbReference>
<evidence type="ECO:0000313" key="6">
    <source>
        <dbReference type="EMBL" id="MXY93582.1"/>
    </source>
</evidence>
<dbReference type="InterPro" id="IPR014001">
    <property type="entry name" value="Helicase_ATP-bd"/>
</dbReference>
<dbReference type="PROSITE" id="PS51194">
    <property type="entry name" value="HELICASE_CTER"/>
    <property type="match status" value="1"/>
</dbReference>
<dbReference type="GO" id="GO:0000724">
    <property type="term" value="P:double-strand break repair via homologous recombination"/>
    <property type="evidence" value="ECO:0007669"/>
    <property type="project" value="TreeGrafter"/>
</dbReference>
<feature type="region of interest" description="Disordered" evidence="3">
    <location>
        <begin position="748"/>
        <end position="768"/>
    </location>
</feature>
<dbReference type="Pfam" id="PF04480">
    <property type="entry name" value="DUF559"/>
    <property type="match status" value="1"/>
</dbReference>
<comment type="caution">
    <text evidence="6">The sequence shown here is derived from an EMBL/GenBank/DDBJ whole genome shotgun (WGS) entry which is preliminary data.</text>
</comment>
<dbReference type="PANTHER" id="PTHR13710">
    <property type="entry name" value="DNA HELICASE RECQ FAMILY MEMBER"/>
    <property type="match status" value="1"/>
</dbReference>
<evidence type="ECO:0000259" key="5">
    <source>
        <dbReference type="PROSITE" id="PS51194"/>
    </source>
</evidence>
<reference evidence="6" key="1">
    <citation type="submission" date="2019-09" db="EMBL/GenBank/DDBJ databases">
        <title>Characterisation of the sponge microbiome using genome-centric metagenomics.</title>
        <authorList>
            <person name="Engelberts J.P."/>
            <person name="Robbins S.J."/>
            <person name="De Goeij J.M."/>
            <person name="Aranda M."/>
            <person name="Bell S.C."/>
            <person name="Webster N.S."/>
        </authorList>
    </citation>
    <scope>NUCLEOTIDE SEQUENCE</scope>
    <source>
        <strain evidence="6">SB0664_bin_27</strain>
    </source>
</reference>
<evidence type="ECO:0000256" key="1">
    <source>
        <dbReference type="ARBA" id="ARBA00022741"/>
    </source>
</evidence>
<feature type="domain" description="Helicase C-terminal" evidence="5">
    <location>
        <begin position="681"/>
        <end position="874"/>
    </location>
</feature>
<dbReference type="InterPro" id="IPR011545">
    <property type="entry name" value="DEAD/DEAH_box_helicase_dom"/>
</dbReference>
<keyword evidence="1" id="KW-0547">Nucleotide-binding</keyword>
<dbReference type="PROSITE" id="PS51192">
    <property type="entry name" value="HELICASE_ATP_BIND_1"/>
    <property type="match status" value="1"/>
</dbReference>
<dbReference type="GO" id="GO:0043138">
    <property type="term" value="F:3'-5' DNA helicase activity"/>
    <property type="evidence" value="ECO:0007669"/>
    <property type="project" value="TreeGrafter"/>
</dbReference>
<feature type="domain" description="Helicase ATP-binding" evidence="4">
    <location>
        <begin position="479"/>
        <end position="657"/>
    </location>
</feature>
<dbReference type="Pfam" id="PF00270">
    <property type="entry name" value="DEAD"/>
    <property type="match status" value="1"/>
</dbReference>
<sequence>MNRVRFTASGRLGVWDSIDTSRNREWRPKLDEFLKSNAHGAIESNFRDLEETDDPGLATVTAICDKIISRGNPTLVDPDWERALLSGVGTEFLRWDEADDDEIKFNAKECLWPEGSTFQLLEAACDLLDLSMNDECTTNRQMLSAELRERCSEEEETLYAALLEELGPRTSGIVQRQALISDLVSGGAATALSESRVDFALQMSRLQWVIEVDGSQHTELAQQGDDSFRDRTLNAGGWKVLRVAADKVRSCGAEWLRKAWAEAEDKERRSLEVGDLHGSVSSALDKSLTHRAAWHLLLRPLAMQQCMRGLAALYRYGGLDAANSQRILVVEEDMPVVADAFQMLLELWELTSAIQPHSCVERPEIHLDVIGEKGISDSSHNVRYVSQPEGTYDAVISHSFLLGEAYVGSRLEQLGPEMIRRSLRIRRATGYRVNRSLLFAPGFNRWLEDSLIVPEKALTRLLQIIFRKRNFRPGQVASISRLLQGKSTIVLLPTGGGKSLIYQFVGMLQPGMTVVVDPIISLMDDQVRGLRELCIDRAEGISSQTEDFERVRQDMAEGRLYYVFISPERLQSEKFRNDIQKFTVRAPIPLVALDEAHCLSEWGHDFRPAYLNLPLSLQRYCKDPKTGASPTLAALTGTASYAVLEDMQAELEVDSEEAIIRPESFDREELEFEVRKISNRSRKQELELIREELPEHWGVQWAEFDDLKGDKTYSGLIFCPHIDGKKGIAEFAKGLGHKSYYGGRMPENFSSDWNPRHQDGKPPSSDSELREIWKLHKRELQRQFSRNEVREMVATKSFGMGIDKKNIRYTIHFVMPASVEQFYQEAGRAGRDKENAHCTILYIDAGSEKAIREILDEPDHLKANDVRERMQKQGNQTDVLVPLYFLLSSFKSREEEQSDISELWQTKLLGSFNGGAKTVQIHFRSETECSKREKCIYRLKILGIVRDYTVRYVELEPKQVGWFLVETGEWRIDMIRKCLSTYLAKYKFQEFVQQQLSRVYADNPIEAVDQAIEVLVDFIYDAIVAKRKEAIRNMVQMCRDYEGSDSFRASILAYLEESPFTDELNSWRRKSFGQVGLPTIRGLLRDLEDRKDGDEIGRLRGLVGTTRRMLEADPENVALRYLSVCARAVSPWEAERSVLEEMATLFVWTRIEGIDIDNVRLELLQDIVDRRPDIAGSVAHAMVSEEEDGLHFARRLITLDRKYGGSVRLAALNAISSNALKMVAGIDGFYRLNQPGD</sequence>
<dbReference type="SUPFAM" id="SSF52540">
    <property type="entry name" value="P-loop containing nucleoside triphosphate hydrolases"/>
    <property type="match status" value="1"/>
</dbReference>
<dbReference type="GO" id="GO:0005694">
    <property type="term" value="C:chromosome"/>
    <property type="evidence" value="ECO:0007669"/>
    <property type="project" value="TreeGrafter"/>
</dbReference>
<dbReference type="GO" id="GO:0003676">
    <property type="term" value="F:nucleic acid binding"/>
    <property type="evidence" value="ECO:0007669"/>
    <property type="project" value="InterPro"/>
</dbReference>
<dbReference type="Gene3D" id="3.40.50.300">
    <property type="entry name" value="P-loop containing nucleotide triphosphate hydrolases"/>
    <property type="match status" value="2"/>
</dbReference>
<accession>A0A6B0YV29</accession>
<dbReference type="SMART" id="SM00487">
    <property type="entry name" value="DEXDc"/>
    <property type="match status" value="1"/>
</dbReference>
<evidence type="ECO:0000256" key="3">
    <source>
        <dbReference type="SAM" id="MobiDB-lite"/>
    </source>
</evidence>
<dbReference type="PANTHER" id="PTHR13710:SF108">
    <property type="entry name" value="ATP-DEPENDENT DNA HELICASE Q4"/>
    <property type="match status" value="1"/>
</dbReference>
<dbReference type="AlphaFoldDB" id="A0A6B0YV29"/>
<dbReference type="InterPro" id="IPR001650">
    <property type="entry name" value="Helicase_C-like"/>
</dbReference>
<keyword evidence="6" id="KW-0378">Hydrolase</keyword>
<gene>
    <name evidence="6" type="ORF">F4Y42_09055</name>
</gene>
<evidence type="ECO:0000259" key="4">
    <source>
        <dbReference type="PROSITE" id="PS51192"/>
    </source>
</evidence>
<name>A0A6B0YV29_9CHLR</name>
<organism evidence="6">
    <name type="scientific">Caldilineaceae bacterium SB0664_bin_27</name>
    <dbReference type="NCBI Taxonomy" id="2605260"/>
    <lineage>
        <taxon>Bacteria</taxon>
        <taxon>Bacillati</taxon>
        <taxon>Chloroflexota</taxon>
        <taxon>Caldilineae</taxon>
        <taxon>Caldilineales</taxon>
        <taxon>Caldilineaceae</taxon>
    </lineage>
</organism>
<dbReference type="GO" id="GO:0005737">
    <property type="term" value="C:cytoplasm"/>
    <property type="evidence" value="ECO:0007669"/>
    <property type="project" value="TreeGrafter"/>
</dbReference>
<keyword evidence="2" id="KW-0067">ATP-binding</keyword>
<dbReference type="Pfam" id="PF00271">
    <property type="entry name" value="Helicase_C"/>
    <property type="match status" value="1"/>
</dbReference>
<dbReference type="InterPro" id="IPR007569">
    <property type="entry name" value="DUF559"/>
</dbReference>
<dbReference type="GO" id="GO:0009378">
    <property type="term" value="F:four-way junction helicase activity"/>
    <property type="evidence" value="ECO:0007669"/>
    <property type="project" value="TreeGrafter"/>
</dbReference>
<dbReference type="EMBL" id="VXRG01000074">
    <property type="protein sequence ID" value="MXY93582.1"/>
    <property type="molecule type" value="Genomic_DNA"/>
</dbReference>
<dbReference type="GO" id="GO:0005524">
    <property type="term" value="F:ATP binding"/>
    <property type="evidence" value="ECO:0007669"/>
    <property type="project" value="UniProtKB-KW"/>
</dbReference>
<dbReference type="SMART" id="SM00490">
    <property type="entry name" value="HELICc"/>
    <property type="match status" value="1"/>
</dbReference>
<proteinExistence type="predicted"/>
<evidence type="ECO:0000256" key="2">
    <source>
        <dbReference type="ARBA" id="ARBA00022840"/>
    </source>
</evidence>
<protein>
    <submittedName>
        <fullName evidence="6">DEAD/DEAH box helicase</fullName>
    </submittedName>
</protein>
<dbReference type="InterPro" id="IPR027417">
    <property type="entry name" value="P-loop_NTPase"/>
</dbReference>
<dbReference type="CDD" id="cd17920">
    <property type="entry name" value="DEXHc_RecQ"/>
    <property type="match status" value="1"/>
</dbReference>